<evidence type="ECO:0000313" key="2">
    <source>
        <dbReference type="Proteomes" id="UP000076722"/>
    </source>
</evidence>
<gene>
    <name evidence="1" type="ORF">SISNIDRAFT_460415</name>
</gene>
<organism evidence="1 2">
    <name type="scientific">Sistotremastrum niveocremeum HHB9708</name>
    <dbReference type="NCBI Taxonomy" id="1314777"/>
    <lineage>
        <taxon>Eukaryota</taxon>
        <taxon>Fungi</taxon>
        <taxon>Dikarya</taxon>
        <taxon>Basidiomycota</taxon>
        <taxon>Agaricomycotina</taxon>
        <taxon>Agaricomycetes</taxon>
        <taxon>Sistotremastrales</taxon>
        <taxon>Sistotremastraceae</taxon>
        <taxon>Sertulicium</taxon>
        <taxon>Sertulicium niveocremeum</taxon>
    </lineage>
</organism>
<dbReference type="Proteomes" id="UP000076722">
    <property type="component" value="Unassembled WGS sequence"/>
</dbReference>
<accession>A0A164NR35</accession>
<evidence type="ECO:0000313" key="1">
    <source>
        <dbReference type="EMBL" id="KZS87954.1"/>
    </source>
</evidence>
<keyword evidence="2" id="KW-1185">Reference proteome</keyword>
<sequence length="155" mass="18093">MLPVARRLLEAQIDFFSKTQNLRLRRLFNQSPGRLQFFYDAMKIVAVSFGATDRPLGLTLPRSVELRLLDLQRLAGCADLGIESQRRRSLLFKARSVQAFLHLRLWQNQRSRSYYPKEEGVNFRSYRTAVRRLIGYRGIELKQECLHGGQGCYLE</sequence>
<proteinExistence type="predicted"/>
<name>A0A164NR35_9AGAM</name>
<dbReference type="AlphaFoldDB" id="A0A164NR35"/>
<reference evidence="1 2" key="1">
    <citation type="journal article" date="2016" name="Mol. Biol. Evol.">
        <title>Comparative Genomics of Early-Diverging Mushroom-Forming Fungi Provides Insights into the Origins of Lignocellulose Decay Capabilities.</title>
        <authorList>
            <person name="Nagy L.G."/>
            <person name="Riley R."/>
            <person name="Tritt A."/>
            <person name="Adam C."/>
            <person name="Daum C."/>
            <person name="Floudas D."/>
            <person name="Sun H."/>
            <person name="Yadav J.S."/>
            <person name="Pangilinan J."/>
            <person name="Larsson K.H."/>
            <person name="Matsuura K."/>
            <person name="Barry K."/>
            <person name="Labutti K."/>
            <person name="Kuo R."/>
            <person name="Ohm R.A."/>
            <person name="Bhattacharya S.S."/>
            <person name="Shirouzu T."/>
            <person name="Yoshinaga Y."/>
            <person name="Martin F.M."/>
            <person name="Grigoriev I.V."/>
            <person name="Hibbett D.S."/>
        </authorList>
    </citation>
    <scope>NUCLEOTIDE SEQUENCE [LARGE SCALE GENOMIC DNA]</scope>
    <source>
        <strain evidence="1 2">HHB9708</strain>
    </source>
</reference>
<protein>
    <submittedName>
        <fullName evidence="1">Uncharacterized protein</fullName>
    </submittedName>
</protein>
<dbReference type="EMBL" id="KV419442">
    <property type="protein sequence ID" value="KZS87954.1"/>
    <property type="molecule type" value="Genomic_DNA"/>
</dbReference>